<dbReference type="Proteomes" id="UP000321805">
    <property type="component" value="Chromosome"/>
</dbReference>
<organism evidence="1 2">
    <name type="scientific">Baekduia soli</name>
    <dbReference type="NCBI Taxonomy" id="496014"/>
    <lineage>
        <taxon>Bacteria</taxon>
        <taxon>Bacillati</taxon>
        <taxon>Actinomycetota</taxon>
        <taxon>Thermoleophilia</taxon>
        <taxon>Solirubrobacterales</taxon>
        <taxon>Baekduiaceae</taxon>
        <taxon>Baekduia</taxon>
    </lineage>
</organism>
<evidence type="ECO:0000313" key="2">
    <source>
        <dbReference type="Proteomes" id="UP000321805"/>
    </source>
</evidence>
<dbReference type="Gene3D" id="3.20.20.410">
    <property type="entry name" value="Protein of unknown function UPF0759"/>
    <property type="match status" value="1"/>
</dbReference>
<gene>
    <name evidence="1" type="ORF">FSW04_02265</name>
</gene>
<sequence>MAAVHIGCSGWSYAGWAGDFYPAGCPQRRWLEHYATVFDTVELNTTFYRLPALETVQGWVRRTPPGFRFAVKASRYLTHVRRLADMDRGVQRLWARLDPLLGSDRMGPVLWQLPERFPRDDARLAAALDRLPTGRGERHAFEFRHPSWFAPEVLALLREHAVALCIGDRPDRPFQPHVLTADFTMVRFHHGARGRRGNYSDTELREWAGRLRRLKAEAEVFAYFNNDWEGFAPRNARRLRTLLARA</sequence>
<evidence type="ECO:0000313" key="1">
    <source>
        <dbReference type="EMBL" id="QEC46517.1"/>
    </source>
</evidence>
<dbReference type="InterPro" id="IPR036520">
    <property type="entry name" value="UPF0759_sf"/>
</dbReference>
<reference evidence="1 2" key="1">
    <citation type="journal article" date="2018" name="J. Microbiol.">
        <title>Baekduia soli gen. nov., sp. nov., a novel bacterium isolated from the soil of Baekdu Mountain and proposal of a novel family name, Baekduiaceae fam. nov.</title>
        <authorList>
            <person name="An D.S."/>
            <person name="Siddiqi M.Z."/>
            <person name="Kim K.H."/>
            <person name="Yu H.S."/>
            <person name="Im W.T."/>
        </authorList>
    </citation>
    <scope>NUCLEOTIDE SEQUENCE [LARGE SCALE GENOMIC DNA]</scope>
    <source>
        <strain evidence="1 2">BR7-21</strain>
    </source>
</reference>
<dbReference type="Pfam" id="PF01904">
    <property type="entry name" value="DUF72"/>
    <property type="match status" value="1"/>
</dbReference>
<dbReference type="PANTHER" id="PTHR30348">
    <property type="entry name" value="UNCHARACTERIZED PROTEIN YECE"/>
    <property type="match status" value="1"/>
</dbReference>
<dbReference type="KEGG" id="bsol:FSW04_02265"/>
<dbReference type="PANTHER" id="PTHR30348:SF4">
    <property type="entry name" value="DUF72 DOMAIN-CONTAINING PROTEIN"/>
    <property type="match status" value="1"/>
</dbReference>
<dbReference type="RefSeq" id="WP_146915810.1">
    <property type="nucleotide sequence ID" value="NZ_CP042430.1"/>
</dbReference>
<keyword evidence="2" id="KW-1185">Reference proteome</keyword>
<protein>
    <submittedName>
        <fullName evidence="1">DUF72 domain-containing protein</fullName>
    </submittedName>
</protein>
<accession>A0A5B8U0J3</accession>
<dbReference type="EMBL" id="CP042430">
    <property type="protein sequence ID" value="QEC46517.1"/>
    <property type="molecule type" value="Genomic_DNA"/>
</dbReference>
<proteinExistence type="predicted"/>
<dbReference type="OrthoDB" id="9780310at2"/>
<name>A0A5B8U0J3_9ACTN</name>
<dbReference type="SUPFAM" id="SSF117396">
    <property type="entry name" value="TM1631-like"/>
    <property type="match status" value="1"/>
</dbReference>
<dbReference type="AlphaFoldDB" id="A0A5B8U0J3"/>
<dbReference type="InterPro" id="IPR002763">
    <property type="entry name" value="DUF72"/>
</dbReference>